<evidence type="ECO:0000313" key="3">
    <source>
        <dbReference type="EMBL" id="BAB40066.1"/>
    </source>
</evidence>
<gene>
    <name evidence="2" type="primary">OSJNBa0049B20.4</name>
    <name evidence="3" type="ORF">OSJNBa0004G10.15</name>
</gene>
<evidence type="ECO:0000313" key="2">
    <source>
        <dbReference type="EMBL" id="AAD38278.1"/>
    </source>
</evidence>
<reference evidence="2" key="1">
    <citation type="submission" date="1999-12" db="EMBL/GenBank/DDBJ databases">
        <title>Oryza sativa BAC OSJNBa0049B20 genomic sequence.</title>
        <authorList>
            <person name="Buell R."/>
            <person name="Benito M.-I."/>
            <person name="Lin X."/>
            <person name="Mason T.M."/>
            <person name="Umayam L."/>
            <person name="Shea T.P."/>
            <person name="Fujii C.Y."/>
            <person name="Shen M."/>
            <person name="Fraser C.M."/>
        </authorList>
    </citation>
    <scope>NUCLEOTIDE SEQUENCE</scope>
</reference>
<dbReference type="EMBL" id="AC007789">
    <property type="protein sequence ID" value="AAD38278.1"/>
    <property type="molecule type" value="Genomic_DNA"/>
</dbReference>
<accession>Q9XHY8</accession>
<protein>
    <submittedName>
        <fullName evidence="2">Uncharacterized protein OSJNBa0049B20.4</fullName>
    </submittedName>
</protein>
<feature type="region of interest" description="Disordered" evidence="1">
    <location>
        <begin position="15"/>
        <end position="36"/>
    </location>
</feature>
<proteinExistence type="predicted"/>
<dbReference type="EMBL" id="AP003074">
    <property type="protein sequence ID" value="BAB40066.1"/>
    <property type="molecule type" value="Genomic_DNA"/>
</dbReference>
<sequence length="91" mass="10312">MSYGYRDVRPVLVDKGRDRGVHTERDRGVHTERDRGGGAASYVEIIVCGPTRRSSMAKATAGRRRSRTYVVDTVVLRVKFEFKDCTFAPFD</sequence>
<dbReference type="Proteomes" id="UP000817658">
    <property type="component" value="Chromosome 1"/>
</dbReference>
<organism evidence="2">
    <name type="scientific">Oryza sativa subsp. japonica</name>
    <name type="common">Rice</name>
    <dbReference type="NCBI Taxonomy" id="39947"/>
    <lineage>
        <taxon>Eukaryota</taxon>
        <taxon>Viridiplantae</taxon>
        <taxon>Streptophyta</taxon>
        <taxon>Embryophyta</taxon>
        <taxon>Tracheophyta</taxon>
        <taxon>Spermatophyta</taxon>
        <taxon>Magnoliopsida</taxon>
        <taxon>Liliopsida</taxon>
        <taxon>Poales</taxon>
        <taxon>Poaceae</taxon>
        <taxon>BOP clade</taxon>
        <taxon>Oryzoideae</taxon>
        <taxon>Oryzeae</taxon>
        <taxon>Oryzinae</taxon>
        <taxon>Oryza</taxon>
        <taxon>Oryza sativa</taxon>
    </lineage>
</organism>
<accession>Q7F6V7</accession>
<name>Q9XHY8_ORYSJ</name>
<reference evidence="3" key="2">
    <citation type="journal article" date="2002" name="Nature">
        <title>The genome sequence and structure of rice chromosome 1.</title>
        <authorList>
            <person name="Sasaki T."/>
            <person name="Matsumoto T."/>
            <person name="Yamamoto K."/>
            <person name="Sakata K."/>
            <person name="Baba T."/>
            <person name="Katayose Y."/>
            <person name="Wu J."/>
            <person name="Niimura Y."/>
            <person name="Cheng Z."/>
            <person name="Nagamura Y."/>
            <person name="Antonio B.A."/>
            <person name="Kanamori H."/>
            <person name="Hosokawa S."/>
            <person name="Masukawa M."/>
            <person name="Arikawa K."/>
            <person name="Chiden Y."/>
            <person name="Hayashi M."/>
            <person name="Okamoto M."/>
            <person name="Ando T."/>
            <person name="Aoki H."/>
            <person name="Arita K."/>
            <person name="Hamada M."/>
            <person name="Harada C."/>
            <person name="Hijishita S."/>
            <person name="Honda M."/>
            <person name="Ichikawa Y."/>
            <person name="Idonuma A."/>
            <person name="Iijima M."/>
            <person name="Ikeda M."/>
            <person name="Ikeno M."/>
            <person name="Itoh S."/>
            <person name="Itoh T."/>
            <person name="Itoh Y."/>
            <person name="Itoh Y."/>
            <person name="Iwabuchi A."/>
            <person name="Kamiya K."/>
            <person name="Karasawa W."/>
            <person name="Katagiri S."/>
            <person name="Kikuta A."/>
            <person name="Kobayashi N."/>
            <person name="Kono I."/>
            <person name="Machita K."/>
            <person name="Maehara T."/>
            <person name="Mizuno H."/>
            <person name="Mizubayashi T."/>
            <person name="Mukai Y."/>
            <person name="Nagasaki H."/>
            <person name="Nakashima M."/>
            <person name="Nakama Y."/>
            <person name="Nakamichi Y."/>
            <person name="Nakamura M."/>
            <person name="Namiki N."/>
            <person name="Negishi M."/>
            <person name="Ohta I."/>
            <person name="Ono N."/>
            <person name="Saji S."/>
            <person name="Sakai K."/>
            <person name="Shibata M."/>
            <person name="Shimokawa T."/>
            <person name="Shomura A."/>
            <person name="Song J."/>
            <person name="Takazaki Y."/>
            <person name="Terasawa K."/>
            <person name="Tsuji K."/>
            <person name="Waki K."/>
            <person name="Yamagata H."/>
            <person name="Yamane H."/>
            <person name="Yoshiki S."/>
            <person name="Yoshihara R."/>
            <person name="Yukawa K."/>
            <person name="Zhong H."/>
            <person name="Iwama H."/>
            <person name="Endo T."/>
            <person name="Ito H."/>
            <person name="Hahn J.H."/>
            <person name="Kim H.I."/>
            <person name="Eun M.Y."/>
            <person name="Yano M."/>
            <person name="Jiang J."/>
            <person name="Gojobori T."/>
        </authorList>
    </citation>
    <scope>NUCLEOTIDE SEQUENCE</scope>
</reference>
<evidence type="ECO:0000256" key="1">
    <source>
        <dbReference type="SAM" id="MobiDB-lite"/>
    </source>
</evidence>
<dbReference type="AlphaFoldDB" id="Q9XHY8"/>